<name>A0ABD3ECC8_9LAMI</name>
<dbReference type="AlphaFoldDB" id="A0ABD3ECC8"/>
<evidence type="ECO:0000256" key="1">
    <source>
        <dbReference type="SAM" id="Phobius"/>
    </source>
</evidence>
<protein>
    <submittedName>
        <fullName evidence="2">Uncharacterized protein</fullName>
    </submittedName>
</protein>
<keyword evidence="1" id="KW-0472">Membrane</keyword>
<evidence type="ECO:0000313" key="2">
    <source>
        <dbReference type="EMBL" id="KAL3651854.1"/>
    </source>
</evidence>
<keyword evidence="1" id="KW-1133">Transmembrane helix</keyword>
<accession>A0ABD3ECC8</accession>
<keyword evidence="1" id="KW-0812">Transmembrane</keyword>
<dbReference type="Proteomes" id="UP001632038">
    <property type="component" value="Unassembled WGS sequence"/>
</dbReference>
<comment type="caution">
    <text evidence="2">The sequence shown here is derived from an EMBL/GenBank/DDBJ whole genome shotgun (WGS) entry which is preliminary data.</text>
</comment>
<evidence type="ECO:0000313" key="3">
    <source>
        <dbReference type="Proteomes" id="UP001632038"/>
    </source>
</evidence>
<reference evidence="3" key="1">
    <citation type="journal article" date="2024" name="IScience">
        <title>Strigolactones Initiate the Formation of Haustorium-like Structures in Castilleja.</title>
        <authorList>
            <person name="Buerger M."/>
            <person name="Peterson D."/>
            <person name="Chory J."/>
        </authorList>
    </citation>
    <scope>NUCLEOTIDE SEQUENCE [LARGE SCALE GENOMIC DNA]</scope>
</reference>
<proteinExistence type="predicted"/>
<keyword evidence="3" id="KW-1185">Reference proteome</keyword>
<feature type="transmembrane region" description="Helical" evidence="1">
    <location>
        <begin position="48"/>
        <end position="70"/>
    </location>
</feature>
<organism evidence="2 3">
    <name type="scientific">Castilleja foliolosa</name>
    <dbReference type="NCBI Taxonomy" id="1961234"/>
    <lineage>
        <taxon>Eukaryota</taxon>
        <taxon>Viridiplantae</taxon>
        <taxon>Streptophyta</taxon>
        <taxon>Embryophyta</taxon>
        <taxon>Tracheophyta</taxon>
        <taxon>Spermatophyta</taxon>
        <taxon>Magnoliopsida</taxon>
        <taxon>eudicotyledons</taxon>
        <taxon>Gunneridae</taxon>
        <taxon>Pentapetalae</taxon>
        <taxon>asterids</taxon>
        <taxon>lamiids</taxon>
        <taxon>Lamiales</taxon>
        <taxon>Orobanchaceae</taxon>
        <taxon>Pedicularideae</taxon>
        <taxon>Castillejinae</taxon>
        <taxon>Castilleja</taxon>
    </lineage>
</organism>
<feature type="transmembrane region" description="Helical" evidence="1">
    <location>
        <begin position="17"/>
        <end position="41"/>
    </location>
</feature>
<gene>
    <name evidence="2" type="ORF">CASFOL_004856</name>
</gene>
<sequence>MVAGGGSTQMAAEFGTALIASIVIVYTTIIAIVSSMIQMIVATDGEDLITVVSICISVQLIYSAGGGSIWPTSVADQDDAL</sequence>
<dbReference type="EMBL" id="JAVIJP010000006">
    <property type="protein sequence ID" value="KAL3651854.1"/>
    <property type="molecule type" value="Genomic_DNA"/>
</dbReference>